<feature type="transmembrane region" description="Helical" evidence="13">
    <location>
        <begin position="276"/>
        <end position="296"/>
    </location>
</feature>
<feature type="transmembrane region" description="Helical" evidence="13">
    <location>
        <begin position="241"/>
        <end position="264"/>
    </location>
</feature>
<evidence type="ECO:0000256" key="1">
    <source>
        <dbReference type="ARBA" id="ARBA00002936"/>
    </source>
</evidence>
<dbReference type="PRINTS" id="PR00237">
    <property type="entry name" value="GPCRRHODOPSN"/>
</dbReference>
<keyword evidence="16" id="KW-1185">Reference proteome</keyword>
<keyword evidence="11 12" id="KW-0807">Transducer</keyword>
<dbReference type="FunFam" id="1.20.1070.10:FF:000037">
    <property type="entry name" value="Olfactory receptor"/>
    <property type="match status" value="1"/>
</dbReference>
<comment type="function">
    <text evidence="1">Odorant receptor.</text>
</comment>
<feature type="transmembrane region" description="Helical" evidence="13">
    <location>
        <begin position="103"/>
        <end position="125"/>
    </location>
</feature>
<feature type="transmembrane region" description="Helical" evidence="13">
    <location>
        <begin position="204"/>
        <end position="229"/>
    </location>
</feature>
<protein>
    <recommendedName>
        <fullName evidence="13">Olfactory receptor</fullName>
    </recommendedName>
</protein>
<evidence type="ECO:0000313" key="16">
    <source>
        <dbReference type="Proteomes" id="UP000001646"/>
    </source>
</evidence>
<dbReference type="GO" id="GO:0004984">
    <property type="term" value="F:olfactory receptor activity"/>
    <property type="evidence" value="ECO:0000318"/>
    <property type="project" value="GO_Central"/>
</dbReference>
<dbReference type="InterPro" id="IPR050516">
    <property type="entry name" value="Olfactory_GPCR"/>
</dbReference>
<dbReference type="Gene3D" id="1.20.1070.10">
    <property type="entry name" value="Rhodopsin 7-helix transmembrane proteins"/>
    <property type="match status" value="1"/>
</dbReference>
<evidence type="ECO:0000256" key="6">
    <source>
        <dbReference type="ARBA" id="ARBA00022725"/>
    </source>
</evidence>
<dbReference type="CDD" id="cd15227">
    <property type="entry name" value="7tmA_OR14-like"/>
    <property type="match status" value="1"/>
</dbReference>
<name>H9GGZ0_ANOCA</name>
<comment type="subcellular location">
    <subcellularLocation>
        <location evidence="2 13">Cell membrane</location>
        <topology evidence="2 13">Multi-pass membrane protein</topology>
    </subcellularLocation>
</comment>
<dbReference type="KEGG" id="acs:100560792"/>
<dbReference type="PROSITE" id="PS00237">
    <property type="entry name" value="G_PROTEIN_RECEP_F1_1"/>
    <property type="match status" value="1"/>
</dbReference>
<evidence type="ECO:0000256" key="7">
    <source>
        <dbReference type="ARBA" id="ARBA00022989"/>
    </source>
</evidence>
<dbReference type="PRINTS" id="PR00245">
    <property type="entry name" value="OLFACTORYR"/>
</dbReference>
<dbReference type="InParanoid" id="H9GGZ0"/>
<dbReference type="PANTHER" id="PTHR26452">
    <property type="entry name" value="OLFACTORY RECEPTOR"/>
    <property type="match status" value="1"/>
</dbReference>
<evidence type="ECO:0000256" key="2">
    <source>
        <dbReference type="ARBA" id="ARBA00004651"/>
    </source>
</evidence>
<dbReference type="GeneTree" id="ENSGT01050000244828"/>
<keyword evidence="5 12" id="KW-0812">Transmembrane</keyword>
<dbReference type="GO" id="GO:0005886">
    <property type="term" value="C:plasma membrane"/>
    <property type="evidence" value="ECO:0007669"/>
    <property type="project" value="UniProtKB-SubCell"/>
</dbReference>
<dbReference type="Proteomes" id="UP000001646">
    <property type="component" value="Unplaced"/>
</dbReference>
<dbReference type="AlphaFoldDB" id="H9GGZ0"/>
<evidence type="ECO:0000259" key="14">
    <source>
        <dbReference type="PROSITE" id="PS50262"/>
    </source>
</evidence>
<dbReference type="PROSITE" id="PS50262">
    <property type="entry name" value="G_PROTEIN_RECEP_F1_2"/>
    <property type="match status" value="1"/>
</dbReference>
<dbReference type="InterPro" id="IPR000725">
    <property type="entry name" value="Olfact_rcpt"/>
</dbReference>
<dbReference type="InterPro" id="IPR017452">
    <property type="entry name" value="GPCR_Rhodpsn_7TM"/>
</dbReference>
<dbReference type="HOGENOM" id="CLU_012526_0_1_1"/>
<dbReference type="GeneID" id="100560792"/>
<dbReference type="Pfam" id="PF13853">
    <property type="entry name" value="7tm_4"/>
    <property type="match status" value="1"/>
</dbReference>
<keyword evidence="8 12" id="KW-0297">G-protein coupled receptor</keyword>
<dbReference type="SUPFAM" id="SSF81321">
    <property type="entry name" value="Family A G protein-coupled receptor-like"/>
    <property type="match status" value="1"/>
</dbReference>
<feature type="transmembrane region" description="Helical" evidence="13">
    <location>
        <begin position="30"/>
        <end position="52"/>
    </location>
</feature>
<feature type="domain" description="G-protein coupled receptors family 1 profile" evidence="14">
    <location>
        <begin position="46"/>
        <end position="294"/>
    </location>
</feature>
<sequence length="320" mass="36254">MHIEEQRPINKSSLSEFILLEFSEVWEIRLLYFVALLIVYLTTAAGNILIITGIISDYRLHTPMYFFLMNLAIQDVGQVSVIFPKSMANSLTNTRSISYCGCVAQVFFYTFFVASDFSLLTVMAYDRYVAICNPLQYEIVMNRQACFHMVTTVVIVNLFYGVLHTGGTFAPTFCSNVVNQFFCELPHLLKLVCTDLYLVEVGAILLSAMVLFGCFVFIIVTYVHIFTTVMRMPSVQTRQKAFSTCLPHLIVCSIFVVTGLLAYLKPTSNSPAHPDLALAMIYSIVPPLINPVIYSMRNKEIKYAVKKLLNLRFRSLILQS</sequence>
<dbReference type="GO" id="GO:0004930">
    <property type="term" value="F:G protein-coupled receptor activity"/>
    <property type="evidence" value="ECO:0007669"/>
    <property type="project" value="UniProtKB-KW"/>
</dbReference>
<evidence type="ECO:0000256" key="13">
    <source>
        <dbReference type="RuleBase" id="RU363047"/>
    </source>
</evidence>
<keyword evidence="7 13" id="KW-1133">Transmembrane helix</keyword>
<reference evidence="15" key="2">
    <citation type="submission" date="2025-08" db="UniProtKB">
        <authorList>
            <consortium name="Ensembl"/>
        </authorList>
    </citation>
    <scope>IDENTIFICATION</scope>
</reference>
<evidence type="ECO:0000256" key="9">
    <source>
        <dbReference type="ARBA" id="ARBA00023136"/>
    </source>
</evidence>
<feature type="transmembrane region" description="Helical" evidence="13">
    <location>
        <begin position="145"/>
        <end position="163"/>
    </location>
</feature>
<gene>
    <name evidence="15" type="primary">LOC100560792</name>
</gene>
<organism evidence="15 16">
    <name type="scientific">Anolis carolinensis</name>
    <name type="common">Green anole</name>
    <name type="synonym">American chameleon</name>
    <dbReference type="NCBI Taxonomy" id="28377"/>
    <lineage>
        <taxon>Eukaryota</taxon>
        <taxon>Metazoa</taxon>
        <taxon>Chordata</taxon>
        <taxon>Craniata</taxon>
        <taxon>Vertebrata</taxon>
        <taxon>Euteleostomi</taxon>
        <taxon>Lepidosauria</taxon>
        <taxon>Squamata</taxon>
        <taxon>Bifurcata</taxon>
        <taxon>Unidentata</taxon>
        <taxon>Episquamata</taxon>
        <taxon>Toxicofera</taxon>
        <taxon>Iguania</taxon>
        <taxon>Dactyloidae</taxon>
        <taxon>Anolis</taxon>
    </lineage>
</organism>
<accession>H9GGZ0</accession>
<dbReference type="InterPro" id="IPR000276">
    <property type="entry name" value="GPCR_Rhodpsn"/>
</dbReference>
<evidence type="ECO:0000256" key="10">
    <source>
        <dbReference type="ARBA" id="ARBA00023170"/>
    </source>
</evidence>
<dbReference type="Ensembl" id="ENSACAT00000010932.3">
    <property type="protein sequence ID" value="ENSACAP00000010711.3"/>
    <property type="gene ID" value="ENSACAG00000010942.3"/>
</dbReference>
<evidence type="ECO:0000256" key="4">
    <source>
        <dbReference type="ARBA" id="ARBA00022606"/>
    </source>
</evidence>
<evidence type="ECO:0000256" key="12">
    <source>
        <dbReference type="RuleBase" id="RU000688"/>
    </source>
</evidence>
<keyword evidence="9 13" id="KW-0472">Membrane</keyword>
<dbReference type="RefSeq" id="XP_003224617.3">
    <property type="nucleotide sequence ID" value="XM_003224569.3"/>
</dbReference>
<keyword evidence="4 13" id="KW-0716">Sensory transduction</keyword>
<evidence type="ECO:0000256" key="5">
    <source>
        <dbReference type="ARBA" id="ARBA00022692"/>
    </source>
</evidence>
<evidence type="ECO:0000256" key="11">
    <source>
        <dbReference type="ARBA" id="ARBA00023224"/>
    </source>
</evidence>
<dbReference type="eggNOG" id="ENOG502SHXQ">
    <property type="taxonomic scope" value="Eukaryota"/>
</dbReference>
<evidence type="ECO:0000256" key="8">
    <source>
        <dbReference type="ARBA" id="ARBA00023040"/>
    </source>
</evidence>
<keyword evidence="3 13" id="KW-1003">Cell membrane</keyword>
<evidence type="ECO:0000313" key="15">
    <source>
        <dbReference type="Ensembl" id="ENSACAP00000010711.3"/>
    </source>
</evidence>
<evidence type="ECO:0000256" key="3">
    <source>
        <dbReference type="ARBA" id="ARBA00022475"/>
    </source>
</evidence>
<proteinExistence type="inferred from homology"/>
<keyword evidence="6 13" id="KW-0552">Olfaction</keyword>
<comment type="similarity">
    <text evidence="12">Belongs to the G-protein coupled receptor 1 family.</text>
</comment>
<dbReference type="GO" id="GO:0005549">
    <property type="term" value="F:odorant binding"/>
    <property type="evidence" value="ECO:0000318"/>
    <property type="project" value="GO_Central"/>
</dbReference>
<reference evidence="15" key="3">
    <citation type="submission" date="2025-09" db="UniProtKB">
        <authorList>
            <consortium name="Ensembl"/>
        </authorList>
    </citation>
    <scope>IDENTIFICATION</scope>
</reference>
<reference evidence="15" key="1">
    <citation type="submission" date="2009-12" db="EMBL/GenBank/DDBJ databases">
        <title>The Genome Sequence of Anolis carolinensis (Green Anole Lizard).</title>
        <authorList>
            <consortium name="The Genome Sequencing Platform"/>
            <person name="Di Palma F."/>
            <person name="Alfoldi J."/>
            <person name="Heiman D."/>
            <person name="Young S."/>
            <person name="Grabherr M."/>
            <person name="Johnson J."/>
            <person name="Lander E.S."/>
            <person name="Lindblad-Toh K."/>
        </authorList>
    </citation>
    <scope>NUCLEOTIDE SEQUENCE [LARGE SCALE GENOMIC DNA]</scope>
    <source>
        <strain evidence="15">JBL SC #1</strain>
    </source>
</reference>
<keyword evidence="10 12" id="KW-0675">Receptor</keyword>